<reference evidence="2" key="1">
    <citation type="journal article" date="2018" name="Genome Biol. Evol.">
        <title>Genomics and development of Lentinus tigrinus, a white-rot wood-decaying mushroom with dimorphic fruiting bodies.</title>
        <authorList>
            <person name="Wu B."/>
            <person name="Xu Z."/>
            <person name="Knudson A."/>
            <person name="Carlson A."/>
            <person name="Chen N."/>
            <person name="Kovaka S."/>
            <person name="LaButti K."/>
            <person name="Lipzen A."/>
            <person name="Pennachio C."/>
            <person name="Riley R."/>
            <person name="Schakwitz W."/>
            <person name="Umezawa K."/>
            <person name="Ohm R.A."/>
            <person name="Grigoriev I.V."/>
            <person name="Nagy L.G."/>
            <person name="Gibbons J."/>
            <person name="Hibbett D."/>
        </authorList>
    </citation>
    <scope>NUCLEOTIDE SEQUENCE [LARGE SCALE GENOMIC DNA]</scope>
    <source>
        <strain evidence="2">ALCF2SS1-6</strain>
    </source>
</reference>
<name>A0A5C2RX30_9APHY</name>
<dbReference type="EMBL" id="ML122295">
    <property type="protein sequence ID" value="RPD55467.1"/>
    <property type="molecule type" value="Genomic_DNA"/>
</dbReference>
<dbReference type="AlphaFoldDB" id="A0A5C2RX30"/>
<accession>A0A5C2RX30</accession>
<feature type="region of interest" description="Disordered" evidence="1">
    <location>
        <begin position="58"/>
        <end position="77"/>
    </location>
</feature>
<evidence type="ECO:0000256" key="1">
    <source>
        <dbReference type="SAM" id="MobiDB-lite"/>
    </source>
</evidence>
<keyword evidence="3" id="KW-1185">Reference proteome</keyword>
<organism evidence="2 3">
    <name type="scientific">Lentinus tigrinus ALCF2SS1-6</name>
    <dbReference type="NCBI Taxonomy" id="1328759"/>
    <lineage>
        <taxon>Eukaryota</taxon>
        <taxon>Fungi</taxon>
        <taxon>Dikarya</taxon>
        <taxon>Basidiomycota</taxon>
        <taxon>Agaricomycotina</taxon>
        <taxon>Agaricomycetes</taxon>
        <taxon>Polyporales</taxon>
        <taxon>Polyporaceae</taxon>
        <taxon>Lentinus</taxon>
    </lineage>
</organism>
<evidence type="ECO:0000313" key="3">
    <source>
        <dbReference type="Proteomes" id="UP000313359"/>
    </source>
</evidence>
<proteinExistence type="predicted"/>
<dbReference type="Proteomes" id="UP000313359">
    <property type="component" value="Unassembled WGS sequence"/>
</dbReference>
<protein>
    <submittedName>
        <fullName evidence="2">Uncharacterized protein</fullName>
    </submittedName>
</protein>
<evidence type="ECO:0000313" key="2">
    <source>
        <dbReference type="EMBL" id="RPD55467.1"/>
    </source>
</evidence>
<dbReference type="PROSITE" id="PS51257">
    <property type="entry name" value="PROKAR_LIPOPROTEIN"/>
    <property type="match status" value="1"/>
</dbReference>
<sequence length="129" mass="14067">MLTKPSRLRSAWYIHLSSQLSSCACANDPFDSLFHSSATQMVTEDHKVHRVLISRELAATPRPSATGENPGPRASVPVPRERCACLAGWARSHCDGAALSLGTDLRGREGVYMTQVRVFSLRPASECLT</sequence>
<gene>
    <name evidence="2" type="ORF">L227DRAFT_305301</name>
</gene>